<reference evidence="2 3" key="1">
    <citation type="submission" date="2019-08" db="EMBL/GenBank/DDBJ databases">
        <authorList>
            <person name="Peeters C."/>
        </authorList>
    </citation>
    <scope>NUCLEOTIDE SEQUENCE [LARGE SCALE GENOMIC DNA]</scope>
    <source>
        <strain evidence="2 3">LMG 31114</strain>
    </source>
</reference>
<sequence>MPDHDEQLRNSPATPADQSHDELRSSTTAWLRRAMDGIKEMYENEAARQEVARRIF</sequence>
<evidence type="ECO:0000313" key="2">
    <source>
        <dbReference type="EMBL" id="VVE50956.1"/>
    </source>
</evidence>
<name>A0A5E4YQ63_9BURK</name>
<evidence type="ECO:0000313" key="3">
    <source>
        <dbReference type="Proteomes" id="UP000366945"/>
    </source>
</evidence>
<dbReference type="GeneID" id="300407267"/>
<evidence type="ECO:0000256" key="1">
    <source>
        <dbReference type="SAM" id="MobiDB-lite"/>
    </source>
</evidence>
<feature type="region of interest" description="Disordered" evidence="1">
    <location>
        <begin position="1"/>
        <end position="27"/>
    </location>
</feature>
<dbReference type="EMBL" id="CABPSK010000005">
    <property type="protein sequence ID" value="VVE50956.1"/>
    <property type="molecule type" value="Genomic_DNA"/>
</dbReference>
<dbReference type="Proteomes" id="UP000366945">
    <property type="component" value="Unassembled WGS sequence"/>
</dbReference>
<proteinExistence type="predicted"/>
<accession>A0A5E4YQ63</accession>
<keyword evidence="3" id="KW-1185">Reference proteome</keyword>
<dbReference type="AlphaFoldDB" id="A0A5E4YQ63"/>
<gene>
    <name evidence="2" type="ORF">PPN31114_04689</name>
</gene>
<dbReference type="RefSeq" id="WP_174988415.1">
    <property type="nucleotide sequence ID" value="NZ_CABPSK010000005.1"/>
</dbReference>
<protein>
    <submittedName>
        <fullName evidence="2">Uncharacterized protein</fullName>
    </submittedName>
</protein>
<organism evidence="2 3">
    <name type="scientific">Pandoraea pneumonica</name>
    <dbReference type="NCBI Taxonomy" id="2508299"/>
    <lineage>
        <taxon>Bacteria</taxon>
        <taxon>Pseudomonadati</taxon>
        <taxon>Pseudomonadota</taxon>
        <taxon>Betaproteobacteria</taxon>
        <taxon>Burkholderiales</taxon>
        <taxon>Burkholderiaceae</taxon>
        <taxon>Pandoraea</taxon>
    </lineage>
</organism>